<dbReference type="Proteomes" id="UP000214365">
    <property type="component" value="Unassembled WGS sequence"/>
</dbReference>
<comment type="caution">
    <text evidence="2">The sequence shown here is derived from an EMBL/GenBank/DDBJ whole genome shotgun (WGS) entry which is preliminary data.</text>
</comment>
<keyword evidence="3" id="KW-1185">Reference proteome</keyword>
<dbReference type="OrthoDB" id="2937326at2759"/>
<evidence type="ECO:0000256" key="1">
    <source>
        <dbReference type="SAM" id="Phobius"/>
    </source>
</evidence>
<dbReference type="PANTHER" id="PTHR37019">
    <property type="entry name" value="CHROMOSOME 1, WHOLE GENOME SHOTGUN SEQUENCE"/>
    <property type="match status" value="1"/>
</dbReference>
<proteinExistence type="predicted"/>
<dbReference type="EMBL" id="LFMY01000002">
    <property type="protein sequence ID" value="OKL63004.1"/>
    <property type="molecule type" value="Genomic_DNA"/>
</dbReference>
<evidence type="ECO:0000313" key="3">
    <source>
        <dbReference type="Proteomes" id="UP000214365"/>
    </source>
</evidence>
<feature type="transmembrane region" description="Helical" evidence="1">
    <location>
        <begin position="12"/>
        <end position="33"/>
    </location>
</feature>
<protein>
    <submittedName>
        <fullName evidence="2">Uncharacterized protein</fullName>
    </submittedName>
</protein>
<dbReference type="GeneID" id="31000985"/>
<dbReference type="AlphaFoldDB" id="A0A1Q5QAP7"/>
<accession>A0A1Q5QAP7</accession>
<gene>
    <name evidence="2" type="ORF">UA08_01230</name>
</gene>
<keyword evidence="1" id="KW-1133">Transmembrane helix</keyword>
<keyword evidence="1" id="KW-0472">Membrane</keyword>
<dbReference type="PANTHER" id="PTHR37019:SF1">
    <property type="entry name" value="EXPERA DOMAIN-CONTAINING PROTEIN"/>
    <property type="match status" value="1"/>
</dbReference>
<organism evidence="2 3">
    <name type="scientific">Talaromyces atroroseus</name>
    <dbReference type="NCBI Taxonomy" id="1441469"/>
    <lineage>
        <taxon>Eukaryota</taxon>
        <taxon>Fungi</taxon>
        <taxon>Dikarya</taxon>
        <taxon>Ascomycota</taxon>
        <taxon>Pezizomycotina</taxon>
        <taxon>Eurotiomycetes</taxon>
        <taxon>Eurotiomycetidae</taxon>
        <taxon>Eurotiales</taxon>
        <taxon>Trichocomaceae</taxon>
        <taxon>Talaromyces</taxon>
        <taxon>Talaromyces sect. Trachyspermi</taxon>
    </lineage>
</organism>
<name>A0A1Q5QAP7_TALAT</name>
<keyword evidence="1" id="KW-0812">Transmembrane</keyword>
<evidence type="ECO:0000313" key="2">
    <source>
        <dbReference type="EMBL" id="OKL63004.1"/>
    </source>
</evidence>
<reference evidence="2 3" key="1">
    <citation type="submission" date="2015-06" db="EMBL/GenBank/DDBJ databases">
        <title>Talaromyces atroroseus IBT 11181 draft genome.</title>
        <authorList>
            <person name="Rasmussen K.B."/>
            <person name="Rasmussen S."/>
            <person name="Petersen B."/>
            <person name="Sicheritz-Ponten T."/>
            <person name="Mortensen U.H."/>
            <person name="Thrane U."/>
        </authorList>
    </citation>
    <scope>NUCLEOTIDE SEQUENCE [LARGE SCALE GENOMIC DNA]</scope>
    <source>
        <strain evidence="2 3">IBT 11181</strain>
    </source>
</reference>
<feature type="transmembrane region" description="Helical" evidence="1">
    <location>
        <begin position="83"/>
        <end position="104"/>
    </location>
</feature>
<dbReference type="RefSeq" id="XP_020123125.1">
    <property type="nucleotide sequence ID" value="XM_020260872.1"/>
</dbReference>
<sequence>MTPGTVNFAPEMMFLHIELGGAWLYFAFVEAVVLRLTDDERSWRFLCAGMLLSDLAWCHSAAQAVGGWRICCDTSIWSVEYHFMFWTSAPIAVMRLLIVFGIGFNQR</sequence>